<name>A0ABU1YGM9_ROSSA</name>
<dbReference type="EMBL" id="JAVDXU010000001">
    <property type="protein sequence ID" value="MDR7268005.1"/>
    <property type="molecule type" value="Genomic_DNA"/>
</dbReference>
<gene>
    <name evidence="2" type="ORF">J2X20_000634</name>
</gene>
<keyword evidence="3" id="KW-1185">Reference proteome</keyword>
<dbReference type="SUPFAM" id="SSF54427">
    <property type="entry name" value="NTF2-like"/>
    <property type="match status" value="1"/>
</dbReference>
<evidence type="ECO:0000313" key="2">
    <source>
        <dbReference type="EMBL" id="MDR7268005.1"/>
    </source>
</evidence>
<dbReference type="Gene3D" id="3.10.450.50">
    <property type="match status" value="1"/>
</dbReference>
<reference evidence="2 3" key="1">
    <citation type="submission" date="2023-07" db="EMBL/GenBank/DDBJ databases">
        <title>Sorghum-associated microbial communities from plants grown in Nebraska, USA.</title>
        <authorList>
            <person name="Schachtman D."/>
        </authorList>
    </citation>
    <scope>NUCLEOTIDE SEQUENCE [LARGE SCALE GENOMIC DNA]</scope>
    <source>
        <strain evidence="2 3">BE314</strain>
    </source>
</reference>
<dbReference type="InterPro" id="IPR032710">
    <property type="entry name" value="NTF2-like_dom_sf"/>
</dbReference>
<accession>A0ABU1YGM9</accession>
<dbReference type="Pfam" id="PF13474">
    <property type="entry name" value="SnoaL_3"/>
    <property type="match status" value="1"/>
</dbReference>
<evidence type="ECO:0000259" key="1">
    <source>
        <dbReference type="Pfam" id="PF13474"/>
    </source>
</evidence>
<protein>
    <submittedName>
        <fullName evidence="2">Ketosteroid isomerase-like protein</fullName>
    </submittedName>
</protein>
<proteinExistence type="predicted"/>
<dbReference type="Proteomes" id="UP001180453">
    <property type="component" value="Unassembled WGS sequence"/>
</dbReference>
<sequence length="143" mass="15822">MSIRTEAFAQFLREREAASLDYVRGQADSFMALAATEGGASFFPPGGGHVQGNEAVNARYAKDARAFSEKTESSRFEIFDSAADGEIGYWTGLQHARVQMKGKDELVAMTLRVTEVFRKQSGRWKIVHRHADMLAQPQPRPGG</sequence>
<evidence type="ECO:0000313" key="3">
    <source>
        <dbReference type="Proteomes" id="UP001180453"/>
    </source>
</evidence>
<dbReference type="InterPro" id="IPR037401">
    <property type="entry name" value="SnoaL-like"/>
</dbReference>
<comment type="caution">
    <text evidence="2">The sequence shown here is derived from an EMBL/GenBank/DDBJ whole genome shotgun (WGS) entry which is preliminary data.</text>
</comment>
<dbReference type="RefSeq" id="WP_310260759.1">
    <property type="nucleotide sequence ID" value="NZ_JAVDXU010000001.1"/>
</dbReference>
<feature type="domain" description="SnoaL-like" evidence="1">
    <location>
        <begin position="24"/>
        <end position="133"/>
    </location>
</feature>
<organism evidence="2 3">
    <name type="scientific">Roseateles saccharophilus</name>
    <name type="common">Pseudomonas saccharophila</name>
    <dbReference type="NCBI Taxonomy" id="304"/>
    <lineage>
        <taxon>Bacteria</taxon>
        <taxon>Pseudomonadati</taxon>
        <taxon>Pseudomonadota</taxon>
        <taxon>Betaproteobacteria</taxon>
        <taxon>Burkholderiales</taxon>
        <taxon>Sphaerotilaceae</taxon>
        <taxon>Roseateles</taxon>
    </lineage>
</organism>